<dbReference type="AlphaFoldDB" id="A0A6J5F7K2"/>
<evidence type="ECO:0000313" key="1">
    <source>
        <dbReference type="EMBL" id="CAB3774878.1"/>
    </source>
</evidence>
<reference evidence="1 2" key="1">
    <citation type="submission" date="2020-04" db="EMBL/GenBank/DDBJ databases">
        <authorList>
            <person name="De Canck E."/>
        </authorList>
    </citation>
    <scope>NUCLEOTIDE SEQUENCE [LARGE SCALE GENOMIC DNA]</scope>
    <source>
        <strain evidence="1 2">LMG 29542</strain>
    </source>
</reference>
<proteinExistence type="predicted"/>
<dbReference type="EMBL" id="CADIKH010000192">
    <property type="protein sequence ID" value="CAB3774878.1"/>
    <property type="molecule type" value="Genomic_DNA"/>
</dbReference>
<dbReference type="Proteomes" id="UP000494363">
    <property type="component" value="Unassembled WGS sequence"/>
</dbReference>
<name>A0A6J5F7K2_9BURK</name>
<keyword evidence="2" id="KW-1185">Reference proteome</keyword>
<evidence type="ECO:0000313" key="2">
    <source>
        <dbReference type="Proteomes" id="UP000494363"/>
    </source>
</evidence>
<sequence>MPEISDITGGYTPTISHESHNDWSLASVSDRGRQGLRLPTDQARGSAALGALPSYSAVVAQPSRSAPLLRTPAEQGRLLPTLRNLILLVKCSL</sequence>
<gene>
    <name evidence="1" type="ORF">LMG29542_08260</name>
</gene>
<accession>A0A6J5F7K2</accession>
<protein>
    <submittedName>
        <fullName evidence="1">Uncharacterized protein</fullName>
    </submittedName>
</protein>
<organism evidence="1 2">
    <name type="scientific">Paraburkholderia humisilvae</name>
    <dbReference type="NCBI Taxonomy" id="627669"/>
    <lineage>
        <taxon>Bacteria</taxon>
        <taxon>Pseudomonadati</taxon>
        <taxon>Pseudomonadota</taxon>
        <taxon>Betaproteobacteria</taxon>
        <taxon>Burkholderiales</taxon>
        <taxon>Burkholderiaceae</taxon>
        <taxon>Paraburkholderia</taxon>
    </lineage>
</organism>